<dbReference type="GeneID" id="65566291"/>
<proteinExistence type="predicted"/>
<dbReference type="AlphaFoldDB" id="A0A8E7B3G3"/>
<dbReference type="KEGG" id="mrtj:KHC33_04535"/>
<dbReference type="Proteomes" id="UP000680656">
    <property type="component" value="Chromosome"/>
</dbReference>
<sequence length="60" mass="6813">MSKRAVDAVFQGLYLLTDVRGILRDTVPHHRLSAEQKTEAEKILGKLEKQVAILKEELLL</sequence>
<protein>
    <submittedName>
        <fullName evidence="1">Uncharacterized protein</fullName>
    </submittedName>
</protein>
<keyword evidence="2" id="KW-1185">Reference proteome</keyword>
<reference evidence="1 2" key="1">
    <citation type="submission" date="2021-05" db="EMBL/GenBank/DDBJ databases">
        <title>A novel Methanospirillum isolate from a pyrite-forming mixed culture.</title>
        <authorList>
            <person name="Bunk B."/>
            <person name="Sproer C."/>
            <person name="Spring S."/>
            <person name="Pester M."/>
        </authorList>
    </citation>
    <scope>NUCLEOTIDE SEQUENCE [LARGE SCALE GENOMIC DNA]</scope>
    <source>
        <strain evidence="1 2">J.3.6.1-F.2.7.3</strain>
    </source>
</reference>
<gene>
    <name evidence="1" type="ORF">KHC33_04535</name>
</gene>
<dbReference type="EMBL" id="CP075546">
    <property type="protein sequence ID" value="QVV89777.1"/>
    <property type="molecule type" value="Genomic_DNA"/>
</dbReference>
<dbReference type="RefSeq" id="WP_214420565.1">
    <property type="nucleotide sequence ID" value="NZ_CP075546.1"/>
</dbReference>
<organism evidence="1 2">
    <name type="scientific">Methanospirillum purgamenti</name>
    <dbReference type="NCBI Taxonomy" id="2834276"/>
    <lineage>
        <taxon>Archaea</taxon>
        <taxon>Methanobacteriati</taxon>
        <taxon>Methanobacteriota</taxon>
        <taxon>Stenosarchaea group</taxon>
        <taxon>Methanomicrobia</taxon>
        <taxon>Methanomicrobiales</taxon>
        <taxon>Methanospirillaceae</taxon>
        <taxon>Methanospirillum</taxon>
    </lineage>
</organism>
<evidence type="ECO:0000313" key="2">
    <source>
        <dbReference type="Proteomes" id="UP000680656"/>
    </source>
</evidence>
<evidence type="ECO:0000313" key="1">
    <source>
        <dbReference type="EMBL" id="QVV89777.1"/>
    </source>
</evidence>
<accession>A0A8E7B3G3</accession>
<name>A0A8E7B3G3_9EURY</name>